<evidence type="ECO:0000313" key="2">
    <source>
        <dbReference type="Proteomes" id="UP001143856"/>
    </source>
</evidence>
<organism evidence="1 2">
    <name type="scientific">Xylaria curta</name>
    <dbReference type="NCBI Taxonomy" id="42375"/>
    <lineage>
        <taxon>Eukaryota</taxon>
        <taxon>Fungi</taxon>
        <taxon>Dikarya</taxon>
        <taxon>Ascomycota</taxon>
        <taxon>Pezizomycotina</taxon>
        <taxon>Sordariomycetes</taxon>
        <taxon>Xylariomycetidae</taxon>
        <taxon>Xylariales</taxon>
        <taxon>Xylariaceae</taxon>
        <taxon>Xylaria</taxon>
    </lineage>
</organism>
<dbReference type="Proteomes" id="UP001143856">
    <property type="component" value="Unassembled WGS sequence"/>
</dbReference>
<evidence type="ECO:0000313" key="1">
    <source>
        <dbReference type="EMBL" id="KAJ2990962.1"/>
    </source>
</evidence>
<proteinExistence type="predicted"/>
<protein>
    <submittedName>
        <fullName evidence="1">Uncharacterized protein</fullName>
    </submittedName>
</protein>
<gene>
    <name evidence="1" type="ORF">NUW58_g2703</name>
</gene>
<dbReference type="EMBL" id="JAPDGR010000366">
    <property type="protein sequence ID" value="KAJ2990962.1"/>
    <property type="molecule type" value="Genomic_DNA"/>
</dbReference>
<sequence length="100" mass="11320">MGIAYRTLKEDEIRLLAISPQDSHAGDDRVHCIIKYVSLSKSELKRGSESQSGRINFRGEVKDECPEYLTVMTEIDGGRHEHHADARTHSERPFLLPSLS</sequence>
<comment type="caution">
    <text evidence="1">The sequence shown here is derived from an EMBL/GenBank/DDBJ whole genome shotgun (WGS) entry which is preliminary data.</text>
</comment>
<accession>A0ACC1PEB7</accession>
<reference evidence="1" key="1">
    <citation type="submission" date="2022-10" db="EMBL/GenBank/DDBJ databases">
        <title>Genome Sequence of Xylaria curta.</title>
        <authorList>
            <person name="Buettner E."/>
        </authorList>
    </citation>
    <scope>NUCLEOTIDE SEQUENCE</scope>
    <source>
        <strain evidence="1">Babe10</strain>
    </source>
</reference>
<name>A0ACC1PEB7_9PEZI</name>
<keyword evidence="2" id="KW-1185">Reference proteome</keyword>